<evidence type="ECO:0000313" key="3">
    <source>
        <dbReference type="Proteomes" id="UP001151532"/>
    </source>
</evidence>
<keyword evidence="3" id="KW-1185">Reference proteome</keyword>
<dbReference type="Pfam" id="PF22922">
    <property type="entry name" value="GAF_NLP"/>
    <property type="match status" value="1"/>
</dbReference>
<dbReference type="InterPro" id="IPR055081">
    <property type="entry name" value="NLP1-9_GAF"/>
</dbReference>
<protein>
    <submittedName>
        <fullName evidence="2">PROTEIN NLP8</fullName>
    </submittedName>
</protein>
<gene>
    <name evidence="2" type="ORF">OIU79_001223</name>
</gene>
<sequence length="296" mass="32843">MEGFVEACGKHHLDEGQGAAGKALQSNGMHFNPVVSELSVDDYPFVYHTWGFGLHAAVSFKLENIHMSRVDYVLEFFLPAETKEVSEHKLLIDGISSILQKNCRNSWTGNGSFNENGTIIASDAVNAADHGIQSGVEAHDQDVGEQNSRFEAALNGITQLSENFISQIMIEDLETNDAEPVGFSDSNFSINSSEFGKAYNIVPTAPCLDIEEVGGDSSHLNASTRKKRMRTSEVWKYFEEVRENGEVWAICKSCSTRYRGERIEVINAIFSIPAACEVLTIFPDSEVPFPQDCRRY</sequence>
<reference evidence="2" key="2">
    <citation type="journal article" date="2023" name="Int. J. Mol. Sci.">
        <title>De Novo Assembly and Annotation of 11 Diverse Shrub Willow (Salix) Genomes Reveals Novel Gene Organization in Sex-Linked Regions.</title>
        <authorList>
            <person name="Hyden B."/>
            <person name="Feng K."/>
            <person name="Yates T.B."/>
            <person name="Jawdy S."/>
            <person name="Cereghino C."/>
            <person name="Smart L.B."/>
            <person name="Muchero W."/>
        </authorList>
    </citation>
    <scope>NUCLEOTIDE SEQUENCE</scope>
    <source>
        <tissue evidence="2">Shoot tip</tissue>
    </source>
</reference>
<dbReference type="InterPro" id="IPR045012">
    <property type="entry name" value="NLP"/>
</dbReference>
<reference evidence="2" key="1">
    <citation type="submission" date="2022-11" db="EMBL/GenBank/DDBJ databases">
        <authorList>
            <person name="Hyden B.L."/>
            <person name="Feng K."/>
            <person name="Yates T."/>
            <person name="Jawdy S."/>
            <person name="Smart L.B."/>
            <person name="Muchero W."/>
        </authorList>
    </citation>
    <scope>NUCLEOTIDE SEQUENCE</scope>
    <source>
        <tissue evidence="2">Shoot tip</tissue>
    </source>
</reference>
<dbReference type="EMBL" id="JAPFFK010000010">
    <property type="protein sequence ID" value="KAJ6741259.1"/>
    <property type="molecule type" value="Genomic_DNA"/>
</dbReference>
<proteinExistence type="predicted"/>
<accession>A0A9Q0V333</accession>
<dbReference type="PANTHER" id="PTHR32002">
    <property type="entry name" value="PROTEIN NLP8"/>
    <property type="match status" value="1"/>
</dbReference>
<dbReference type="PANTHER" id="PTHR32002:SF46">
    <property type="entry name" value="PROTEIN NLP2"/>
    <property type="match status" value="1"/>
</dbReference>
<comment type="caution">
    <text evidence="2">The sequence shown here is derived from an EMBL/GenBank/DDBJ whole genome shotgun (WGS) entry which is preliminary data.</text>
</comment>
<feature type="domain" description="NLP1-9 GAF" evidence="1">
    <location>
        <begin position="1"/>
        <end position="105"/>
    </location>
</feature>
<dbReference type="Proteomes" id="UP001151532">
    <property type="component" value="Chromosome 7"/>
</dbReference>
<dbReference type="OrthoDB" id="1718002at2759"/>
<dbReference type="AlphaFoldDB" id="A0A9Q0V333"/>
<evidence type="ECO:0000259" key="1">
    <source>
        <dbReference type="Pfam" id="PF22922"/>
    </source>
</evidence>
<organism evidence="2 3">
    <name type="scientific">Salix purpurea</name>
    <name type="common">Purple osier willow</name>
    <dbReference type="NCBI Taxonomy" id="77065"/>
    <lineage>
        <taxon>Eukaryota</taxon>
        <taxon>Viridiplantae</taxon>
        <taxon>Streptophyta</taxon>
        <taxon>Embryophyta</taxon>
        <taxon>Tracheophyta</taxon>
        <taxon>Spermatophyta</taxon>
        <taxon>Magnoliopsida</taxon>
        <taxon>eudicotyledons</taxon>
        <taxon>Gunneridae</taxon>
        <taxon>Pentapetalae</taxon>
        <taxon>rosids</taxon>
        <taxon>fabids</taxon>
        <taxon>Malpighiales</taxon>
        <taxon>Salicaceae</taxon>
        <taxon>Saliceae</taxon>
        <taxon>Salix</taxon>
    </lineage>
</organism>
<name>A0A9Q0V333_SALPP</name>
<evidence type="ECO:0000313" key="2">
    <source>
        <dbReference type="EMBL" id="KAJ6741259.1"/>
    </source>
</evidence>
<dbReference type="GO" id="GO:0003700">
    <property type="term" value="F:DNA-binding transcription factor activity"/>
    <property type="evidence" value="ECO:0007669"/>
    <property type="project" value="InterPro"/>
</dbReference>